<dbReference type="Proteomes" id="UP000000260">
    <property type="component" value="Chromosome"/>
</dbReference>
<gene>
    <name evidence="1" type="ordered locus">ESA_01982</name>
</gene>
<keyword evidence="2" id="KW-1185">Reference proteome</keyword>
<reference evidence="1 2" key="1">
    <citation type="journal article" date="2010" name="PLoS ONE">
        <title>Genome sequence of Cronobacter sakazakii BAA-894 and comparative genomic hybridization analysis with other Cronobacter species.</title>
        <authorList>
            <person name="Kucerova E."/>
            <person name="Clifton S.W."/>
            <person name="Xia X.Q."/>
            <person name="Long F."/>
            <person name="Porwollik S."/>
            <person name="Fulton L."/>
            <person name="Fronick C."/>
            <person name="Minx P."/>
            <person name="Kyung K."/>
            <person name="Warren W."/>
            <person name="Fulton R."/>
            <person name="Feng D."/>
            <person name="Wollam A."/>
            <person name="Shah N."/>
            <person name="Bhonagiri V."/>
            <person name="Nash W.E."/>
            <person name="Hallsworth-Pepin K."/>
            <person name="Wilson R.K."/>
            <person name="McClelland M."/>
            <person name="Forsythe S.J."/>
        </authorList>
    </citation>
    <scope>NUCLEOTIDE SEQUENCE [LARGE SCALE GENOMIC DNA]</scope>
    <source>
        <strain evidence="1 2">ATCC BAA-894</strain>
    </source>
</reference>
<name>A7MMM0_CROS8</name>
<proteinExistence type="predicted"/>
<sequence>MLQVNLLCNKKPILASYAGETAHLSDAPFKMEEELPRRGYAGA</sequence>
<dbReference type="KEGG" id="esa:ESA_01982"/>
<accession>A7MMM0</accession>
<dbReference type="HOGENOM" id="CLU_3232459_0_0_6"/>
<evidence type="ECO:0000313" key="1">
    <source>
        <dbReference type="EMBL" id="ABU77235.1"/>
    </source>
</evidence>
<organism evidence="1 2">
    <name type="scientific">Cronobacter sakazakii (strain ATCC BAA-894)</name>
    <name type="common">Enterobacter sakazakii</name>
    <dbReference type="NCBI Taxonomy" id="290339"/>
    <lineage>
        <taxon>Bacteria</taxon>
        <taxon>Pseudomonadati</taxon>
        <taxon>Pseudomonadota</taxon>
        <taxon>Gammaproteobacteria</taxon>
        <taxon>Enterobacterales</taxon>
        <taxon>Enterobacteriaceae</taxon>
        <taxon>Cronobacter</taxon>
    </lineage>
</organism>
<dbReference type="EMBL" id="CP000783">
    <property type="protein sequence ID" value="ABU77235.1"/>
    <property type="molecule type" value="Genomic_DNA"/>
</dbReference>
<protein>
    <submittedName>
        <fullName evidence="1">Uncharacterized protein</fullName>
    </submittedName>
</protein>
<dbReference type="AlphaFoldDB" id="A7MMM0"/>
<evidence type="ECO:0000313" key="2">
    <source>
        <dbReference type="Proteomes" id="UP000000260"/>
    </source>
</evidence>